<accession>A0A9W6LF64</accession>
<gene>
    <name evidence="1" type="ORF">GALLR39Z86_06050</name>
</gene>
<evidence type="ECO:0000313" key="1">
    <source>
        <dbReference type="EMBL" id="GLI40755.1"/>
    </source>
</evidence>
<dbReference type="RefSeq" id="WP_270117031.1">
    <property type="nucleotide sequence ID" value="NZ_BAAAOL010000009.1"/>
</dbReference>
<proteinExistence type="predicted"/>
<dbReference type="PROSITE" id="PS51257">
    <property type="entry name" value="PROKAR_LIPOPROTEIN"/>
    <property type="match status" value="1"/>
</dbReference>
<dbReference type="Proteomes" id="UP001144313">
    <property type="component" value="Unassembled WGS sequence"/>
</dbReference>
<protein>
    <submittedName>
        <fullName evidence="1">Uncharacterized protein</fullName>
    </submittedName>
</protein>
<keyword evidence="2" id="KW-1185">Reference proteome</keyword>
<dbReference type="EMBL" id="BSDT01000001">
    <property type="protein sequence ID" value="GLI40755.1"/>
    <property type="molecule type" value="Genomic_DNA"/>
</dbReference>
<comment type="caution">
    <text evidence="1">The sequence shown here is derived from an EMBL/GenBank/DDBJ whole genome shotgun (WGS) entry which is preliminary data.</text>
</comment>
<name>A0A9W6LF64_9ACTN</name>
<reference evidence="1" key="1">
    <citation type="submission" date="2022-12" db="EMBL/GenBank/DDBJ databases">
        <title>Reference genome sequencing for broad-spectrum identification of bacterial and archaeal isolates by mass spectrometry.</title>
        <authorList>
            <person name="Sekiguchi Y."/>
            <person name="Tourlousse D.M."/>
        </authorList>
    </citation>
    <scope>NUCLEOTIDE SEQUENCE</scope>
    <source>
        <strain evidence="1">LLR39Z86</strain>
    </source>
</reference>
<sequence length="225" mass="24576">MADHSLRRFRVLASVAALTFGLAACEAEDVGGDSSAPEEEVLELDLAGPEECSAAGFDELSEFFAENGIEIKAEDLQVEQEAFCSVSMNWAAPEDESEAEQYNSWLRFGIEVYGSASEAEETIEIPERVQLSATELRDSADIVSEVPDPWEDGFIWSRPDSNRAGPTEVAARIANVVVFVDFEVYRVPDAERCDAEGCVLPSDLVAWLQEEYLPAVGANVTDLAE</sequence>
<evidence type="ECO:0000313" key="2">
    <source>
        <dbReference type="Proteomes" id="UP001144313"/>
    </source>
</evidence>
<dbReference type="AlphaFoldDB" id="A0A9W6LF64"/>
<organism evidence="1 2">
    <name type="scientific">Glycomyces algeriensis</name>
    <dbReference type="NCBI Taxonomy" id="256037"/>
    <lineage>
        <taxon>Bacteria</taxon>
        <taxon>Bacillati</taxon>
        <taxon>Actinomycetota</taxon>
        <taxon>Actinomycetes</taxon>
        <taxon>Glycomycetales</taxon>
        <taxon>Glycomycetaceae</taxon>
        <taxon>Glycomyces</taxon>
    </lineage>
</organism>